<dbReference type="PANTHER" id="PTHR46018">
    <property type="entry name" value="ZINC PHOSPHODIESTERASE ELAC PROTEIN 1"/>
    <property type="match status" value="1"/>
</dbReference>
<dbReference type="RefSeq" id="WP_047003330.1">
    <property type="nucleotide sequence ID" value="NZ_LBHB01000001.1"/>
</dbReference>
<dbReference type="InterPro" id="IPR036866">
    <property type="entry name" value="RibonucZ/Hydroxyglut_hydro"/>
</dbReference>
<accession>A0A0G9MYV3</accession>
<evidence type="ECO:0000256" key="1">
    <source>
        <dbReference type="ARBA" id="ARBA00022801"/>
    </source>
</evidence>
<gene>
    <name evidence="4" type="ORF">AAW00_06100</name>
</gene>
<proteinExistence type="predicted"/>
<dbReference type="GO" id="GO:0042781">
    <property type="term" value="F:3'-tRNA processing endoribonuclease activity"/>
    <property type="evidence" value="ECO:0007669"/>
    <property type="project" value="TreeGrafter"/>
</dbReference>
<evidence type="ECO:0000313" key="4">
    <source>
        <dbReference type="EMBL" id="KLE35926.1"/>
    </source>
</evidence>
<reference evidence="4 5" key="1">
    <citation type="submission" date="2015-04" db="EMBL/GenBank/DDBJ databases">
        <title>The draft genome sequence of Erythrobacter luteus KA37.</title>
        <authorList>
            <person name="Zhuang L."/>
            <person name="Liu Y."/>
            <person name="Shao Z."/>
        </authorList>
    </citation>
    <scope>NUCLEOTIDE SEQUENCE [LARGE SCALE GENOMIC DNA]</scope>
    <source>
        <strain evidence="4 5">KA37</strain>
    </source>
</reference>
<feature type="chain" id="PRO_5002580111" description="Metallo-beta-lactamase domain-containing protein" evidence="2">
    <location>
        <begin position="27"/>
        <end position="330"/>
    </location>
</feature>
<protein>
    <recommendedName>
        <fullName evidence="3">Metallo-beta-lactamase domain-containing protein</fullName>
    </recommendedName>
</protein>
<comment type="caution">
    <text evidence="4">The sequence shown here is derived from an EMBL/GenBank/DDBJ whole genome shotgun (WGS) entry which is preliminary data.</text>
</comment>
<dbReference type="PATRIC" id="fig|1581420.6.peg.1233"/>
<dbReference type="EMBL" id="LBHB01000001">
    <property type="protein sequence ID" value="KLE35926.1"/>
    <property type="molecule type" value="Genomic_DNA"/>
</dbReference>
<feature type="signal peptide" evidence="2">
    <location>
        <begin position="1"/>
        <end position="26"/>
    </location>
</feature>
<dbReference type="SMART" id="SM00849">
    <property type="entry name" value="Lactamase_B"/>
    <property type="match status" value="1"/>
</dbReference>
<dbReference type="STRING" id="1581420.AAW00_06100"/>
<keyword evidence="1" id="KW-0378">Hydrolase</keyword>
<dbReference type="SUPFAM" id="SSF56281">
    <property type="entry name" value="Metallo-hydrolase/oxidoreductase"/>
    <property type="match status" value="1"/>
</dbReference>
<feature type="domain" description="Metallo-beta-lactamase" evidence="3">
    <location>
        <begin position="54"/>
        <end position="272"/>
    </location>
</feature>
<organism evidence="4 5">
    <name type="scientific">Aurantiacibacter luteus</name>
    <dbReference type="NCBI Taxonomy" id="1581420"/>
    <lineage>
        <taxon>Bacteria</taxon>
        <taxon>Pseudomonadati</taxon>
        <taxon>Pseudomonadota</taxon>
        <taxon>Alphaproteobacteria</taxon>
        <taxon>Sphingomonadales</taxon>
        <taxon>Erythrobacteraceae</taxon>
        <taxon>Aurantiacibacter</taxon>
    </lineage>
</organism>
<dbReference type="Proteomes" id="UP000053464">
    <property type="component" value="Unassembled WGS sequence"/>
</dbReference>
<name>A0A0G9MYV3_9SPHN</name>
<dbReference type="CDD" id="cd07719">
    <property type="entry name" value="arylsulfatase_AtsA-like_MBL-fold"/>
    <property type="match status" value="1"/>
</dbReference>
<dbReference type="OrthoDB" id="9803916at2"/>
<evidence type="ECO:0000259" key="3">
    <source>
        <dbReference type="SMART" id="SM00849"/>
    </source>
</evidence>
<dbReference type="Pfam" id="PF12706">
    <property type="entry name" value="Lactamase_B_2"/>
    <property type="match status" value="1"/>
</dbReference>
<dbReference type="InterPro" id="IPR044094">
    <property type="entry name" value="AtsA-like_MBL-fold"/>
</dbReference>
<dbReference type="Gene3D" id="3.60.15.10">
    <property type="entry name" value="Ribonuclease Z/Hydroxyacylglutathione hydrolase-like"/>
    <property type="match status" value="1"/>
</dbReference>
<keyword evidence="5" id="KW-1185">Reference proteome</keyword>
<evidence type="ECO:0000256" key="2">
    <source>
        <dbReference type="SAM" id="SignalP"/>
    </source>
</evidence>
<dbReference type="InterPro" id="IPR001279">
    <property type="entry name" value="Metallo-B-lactamas"/>
</dbReference>
<keyword evidence="2" id="KW-0732">Signal</keyword>
<dbReference type="AlphaFoldDB" id="A0A0G9MYV3"/>
<sequence length="330" mass="34332">MALRVSCAALAMAAMWMAPLSAPALAQDAGEAAATVQWVTLGTRGGPVASDTRSQPANLLVVDGMNYLVDAGDGTAGQLAKAGLPTAAIAAVFISHLHFDHTAGLAGLLGLRWQTNAPRPLVVYGPPGTEDMVEGLVASMVPGTTAGYGVPGATERNPADEVRVVELRDGESVAVGAMRVTVRNNTHYSFAAESGLADRFESLSFRFDTPTRSIVYTGDTGPSPAVEDLARGADLLVAEMMDVEFTVAAVRRNSPNLPPHIASEMESHLRGHHLVPADVGAMASRAGVGALVVTHFVGLEPGEDGHLAYLRTIAESYDGPAVIAGDLERF</sequence>
<dbReference type="PANTHER" id="PTHR46018:SF2">
    <property type="entry name" value="ZINC PHOSPHODIESTERASE ELAC PROTEIN 1"/>
    <property type="match status" value="1"/>
</dbReference>
<evidence type="ECO:0000313" key="5">
    <source>
        <dbReference type="Proteomes" id="UP000053464"/>
    </source>
</evidence>